<protein>
    <submittedName>
        <fullName evidence="2">Uncharacterized protein</fullName>
    </submittedName>
</protein>
<proteinExistence type="predicted"/>
<evidence type="ECO:0000313" key="2">
    <source>
        <dbReference type="EMBL" id="EHM38162.1"/>
    </source>
</evidence>
<gene>
    <name evidence="2" type="ORF">HMPREF0454_04501</name>
</gene>
<keyword evidence="1" id="KW-1133">Transmembrane helix</keyword>
<feature type="transmembrane region" description="Helical" evidence="1">
    <location>
        <begin position="25"/>
        <end position="45"/>
    </location>
</feature>
<accession>G9YD07</accession>
<comment type="caution">
    <text evidence="2">The sequence shown here is derived from an EMBL/GenBank/DDBJ whole genome shotgun (WGS) entry which is preliminary data.</text>
</comment>
<dbReference type="HOGENOM" id="CLU_3184349_0_0_6"/>
<dbReference type="Proteomes" id="UP000005959">
    <property type="component" value="Unassembled WGS sequence"/>
</dbReference>
<dbReference type="EMBL" id="AGCI01000106">
    <property type="protein sequence ID" value="EHM38162.1"/>
    <property type="molecule type" value="Genomic_DNA"/>
</dbReference>
<keyword evidence="1" id="KW-0812">Transmembrane</keyword>
<name>G9YD07_HAFAL</name>
<keyword evidence="1" id="KW-0472">Membrane</keyword>
<evidence type="ECO:0000256" key="1">
    <source>
        <dbReference type="SAM" id="Phobius"/>
    </source>
</evidence>
<sequence>MKFAKSIPLIFSDYSALAKRPDTDCFFIIFILFLHPAPPFLRYLFT</sequence>
<evidence type="ECO:0000313" key="3">
    <source>
        <dbReference type="Proteomes" id="UP000005959"/>
    </source>
</evidence>
<reference evidence="2 3" key="1">
    <citation type="submission" date="2011-08" db="EMBL/GenBank/DDBJ databases">
        <authorList>
            <person name="Weinstock G."/>
            <person name="Sodergren E."/>
            <person name="Clifton S."/>
            <person name="Fulton L."/>
            <person name="Fulton B."/>
            <person name="Courtney L."/>
            <person name="Fronick C."/>
            <person name="Harrison M."/>
            <person name="Strong C."/>
            <person name="Farmer C."/>
            <person name="Delahaunty K."/>
            <person name="Markovic C."/>
            <person name="Hall O."/>
            <person name="Minx P."/>
            <person name="Tomlinson C."/>
            <person name="Mitreva M."/>
            <person name="Hou S."/>
            <person name="Chen J."/>
            <person name="Wollam A."/>
            <person name="Pepin K.H."/>
            <person name="Johnson M."/>
            <person name="Bhonagiri V."/>
            <person name="Zhang X."/>
            <person name="Suruliraj S."/>
            <person name="Warren W."/>
            <person name="Chinwalla A."/>
            <person name="Mardis E.R."/>
            <person name="Wilson R.K."/>
        </authorList>
    </citation>
    <scope>NUCLEOTIDE SEQUENCE [LARGE SCALE GENOMIC DNA]</scope>
    <source>
        <strain evidence="2 3">ATCC 51873</strain>
    </source>
</reference>
<dbReference type="AlphaFoldDB" id="G9YD07"/>
<organism evidence="2 3">
    <name type="scientific">Hafnia alvei ATCC 51873</name>
    <dbReference type="NCBI Taxonomy" id="1002364"/>
    <lineage>
        <taxon>Bacteria</taxon>
        <taxon>Pseudomonadati</taxon>
        <taxon>Pseudomonadota</taxon>
        <taxon>Gammaproteobacteria</taxon>
        <taxon>Enterobacterales</taxon>
        <taxon>Hafniaceae</taxon>
        <taxon>Hafnia</taxon>
    </lineage>
</organism>